<name>A0A1X7DRD6_9PROT</name>
<dbReference type="STRING" id="286727.SAMN02982917_0855"/>
<protein>
    <submittedName>
        <fullName evidence="2">Crotonobetainyl-CoA:carnitine CoA-transferase CaiB</fullName>
    </submittedName>
</protein>
<dbReference type="PANTHER" id="PTHR48207">
    <property type="entry name" value="SUCCINATE--HYDROXYMETHYLGLUTARATE COA-TRANSFERASE"/>
    <property type="match status" value="1"/>
</dbReference>
<dbReference type="AlphaFoldDB" id="A0A1X7DRD6"/>
<gene>
    <name evidence="2" type="ORF">SAMN02982917_0855</name>
</gene>
<dbReference type="Proteomes" id="UP000192936">
    <property type="component" value="Unassembled WGS sequence"/>
</dbReference>
<organism evidence="2 3">
    <name type="scientific">Azospirillum oryzae</name>
    <dbReference type="NCBI Taxonomy" id="286727"/>
    <lineage>
        <taxon>Bacteria</taxon>
        <taxon>Pseudomonadati</taxon>
        <taxon>Pseudomonadota</taxon>
        <taxon>Alphaproteobacteria</taxon>
        <taxon>Rhodospirillales</taxon>
        <taxon>Azospirillaceae</taxon>
        <taxon>Azospirillum</taxon>
    </lineage>
</organism>
<dbReference type="GO" id="GO:0008410">
    <property type="term" value="F:CoA-transferase activity"/>
    <property type="evidence" value="ECO:0007669"/>
    <property type="project" value="TreeGrafter"/>
</dbReference>
<keyword evidence="1 2" id="KW-0808">Transferase</keyword>
<dbReference type="SUPFAM" id="SSF89796">
    <property type="entry name" value="CoA-transferase family III (CaiB/BaiF)"/>
    <property type="match status" value="1"/>
</dbReference>
<dbReference type="EMBL" id="FXAK01000001">
    <property type="protein sequence ID" value="SMF19764.1"/>
    <property type="molecule type" value="Genomic_DNA"/>
</dbReference>
<dbReference type="RefSeq" id="WP_085082575.1">
    <property type="nucleotide sequence ID" value="NZ_FXAK01000001.1"/>
</dbReference>
<dbReference type="InterPro" id="IPR050483">
    <property type="entry name" value="CoA-transferase_III_domain"/>
</dbReference>
<reference evidence="2 3" key="1">
    <citation type="submission" date="2017-04" db="EMBL/GenBank/DDBJ databases">
        <authorList>
            <person name="Afonso C.L."/>
            <person name="Miller P.J."/>
            <person name="Scott M.A."/>
            <person name="Spackman E."/>
            <person name="Goraichik I."/>
            <person name="Dimitrov K.M."/>
            <person name="Suarez D.L."/>
            <person name="Swayne D.E."/>
        </authorList>
    </citation>
    <scope>NUCLEOTIDE SEQUENCE [LARGE SCALE GENOMIC DNA]</scope>
    <source>
        <strain evidence="2 3">A2P</strain>
    </source>
</reference>
<accession>A0A1X7DRD6</accession>
<dbReference type="InterPro" id="IPR003673">
    <property type="entry name" value="CoA-Trfase_fam_III"/>
</dbReference>
<dbReference type="Gene3D" id="3.40.50.10540">
    <property type="entry name" value="Crotonobetainyl-coa:carnitine coa-transferase, domain 1"/>
    <property type="match status" value="1"/>
</dbReference>
<evidence type="ECO:0000256" key="1">
    <source>
        <dbReference type="ARBA" id="ARBA00022679"/>
    </source>
</evidence>
<sequence>MNGPLHGVRILDLTSVLVGPYATQILGDLGADVLKVESPAGDNVRGIGPMRHPGMGAIFLHANRSKRSIVLDLKAPDGRQALLDLARGADVLIHNVRPRAMARLGLSYEDLAAVNPSIIYAAVTGFGQDGPYAEKPAYDDLIQGAAAIPTLIADSSGGDPRYVPATMADRTVGLHAVYAVAAALFQRERTGEGQEIEIPMFEAMTEFVLGDHMGGKTFEPPLGPTGYPRLLARHRRPYRTSDGHICVVIYNDKQWRNFFALIGRDGELDSDPRFADIGSRTRHINELYGLVADAIATRSTADWLAALTKADIPVMPLHTPDSLIDDGHHAATGFLRPVEHPHEGTVRSIGVPTRWSGRRPEPVRQAPRLGEHSVELLREAGYDEERIADLLARGVTRSPSPAATTVEG</sequence>
<dbReference type="InterPro" id="IPR023606">
    <property type="entry name" value="CoA-Trfase_III_dom_1_sf"/>
</dbReference>
<dbReference type="PANTHER" id="PTHR48207:SF4">
    <property type="entry name" value="BLL6097 PROTEIN"/>
    <property type="match status" value="1"/>
</dbReference>
<proteinExistence type="predicted"/>
<dbReference type="OrthoDB" id="9781472at2"/>
<dbReference type="Pfam" id="PF02515">
    <property type="entry name" value="CoA_transf_3"/>
    <property type="match status" value="1"/>
</dbReference>
<dbReference type="InterPro" id="IPR044855">
    <property type="entry name" value="CoA-Trfase_III_dom3_sf"/>
</dbReference>
<dbReference type="Gene3D" id="3.30.1540.10">
    <property type="entry name" value="formyl-coa transferase, domain 3"/>
    <property type="match status" value="1"/>
</dbReference>
<evidence type="ECO:0000313" key="3">
    <source>
        <dbReference type="Proteomes" id="UP000192936"/>
    </source>
</evidence>
<evidence type="ECO:0000313" key="2">
    <source>
        <dbReference type="EMBL" id="SMF19764.1"/>
    </source>
</evidence>